<evidence type="ECO:0000313" key="1">
    <source>
        <dbReference type="EMBL" id="KRY33643.1"/>
    </source>
</evidence>
<protein>
    <submittedName>
        <fullName evidence="1">Uncharacterized protein</fullName>
    </submittedName>
</protein>
<dbReference type="InParanoid" id="A0A0V1B9J2"/>
<reference evidence="1 2" key="1">
    <citation type="submission" date="2015-01" db="EMBL/GenBank/DDBJ databases">
        <title>Evolution of Trichinella species and genotypes.</title>
        <authorList>
            <person name="Korhonen P.K."/>
            <person name="Edoardo P."/>
            <person name="Giuseppe L.R."/>
            <person name="Gasser R.B."/>
        </authorList>
    </citation>
    <scope>NUCLEOTIDE SEQUENCE [LARGE SCALE GENOMIC DNA]</scope>
    <source>
        <strain evidence="1">ISS3</strain>
    </source>
</reference>
<organism evidence="1 2">
    <name type="scientific">Trichinella spiralis</name>
    <name type="common">Trichina worm</name>
    <dbReference type="NCBI Taxonomy" id="6334"/>
    <lineage>
        <taxon>Eukaryota</taxon>
        <taxon>Metazoa</taxon>
        <taxon>Ecdysozoa</taxon>
        <taxon>Nematoda</taxon>
        <taxon>Enoplea</taxon>
        <taxon>Dorylaimia</taxon>
        <taxon>Trichinellida</taxon>
        <taxon>Trichinellidae</taxon>
        <taxon>Trichinella</taxon>
    </lineage>
</organism>
<sequence>MGKENLLDKRRRQQQQQQQRQAYFCKTHCCLSLIVIGRLKAPPLSPLSIQLPNKHRSDLVGVAWEKMQITRKLTERISDTSE</sequence>
<comment type="caution">
    <text evidence="1">The sequence shown here is derived from an EMBL/GenBank/DDBJ whole genome shotgun (WGS) entry which is preliminary data.</text>
</comment>
<dbReference type="Proteomes" id="UP000054776">
    <property type="component" value="Unassembled WGS sequence"/>
</dbReference>
<proteinExistence type="predicted"/>
<dbReference type="OrthoDB" id="10459549at2759"/>
<keyword evidence="2" id="KW-1185">Reference proteome</keyword>
<evidence type="ECO:0000313" key="2">
    <source>
        <dbReference type="Proteomes" id="UP000054776"/>
    </source>
</evidence>
<name>A0A0V1B9J2_TRISP</name>
<dbReference type="EMBL" id="JYDH01000079">
    <property type="protein sequence ID" value="KRY33643.1"/>
    <property type="molecule type" value="Genomic_DNA"/>
</dbReference>
<gene>
    <name evidence="1" type="ORF">T01_11390</name>
</gene>
<accession>A0A0V1B9J2</accession>
<dbReference type="AlphaFoldDB" id="A0A0V1B9J2"/>